<evidence type="ECO:0000313" key="3">
    <source>
        <dbReference type="EMBL" id="CRZ05124.1"/>
    </source>
</evidence>
<feature type="domain" description="B30.2/SPRY" evidence="2">
    <location>
        <begin position="514"/>
        <end position="701"/>
    </location>
</feature>
<name>A0A0H5R9L2_9EUKA</name>
<dbReference type="InterPro" id="IPR050672">
    <property type="entry name" value="FBXO45-Fsn/SPSB_families"/>
</dbReference>
<keyword evidence="1" id="KW-0175">Coiled coil</keyword>
<dbReference type="SUPFAM" id="SSF49899">
    <property type="entry name" value="Concanavalin A-like lectins/glucanases"/>
    <property type="match status" value="3"/>
</dbReference>
<protein>
    <recommendedName>
        <fullName evidence="2">B30.2/SPRY domain-containing protein</fullName>
    </recommendedName>
</protein>
<accession>A0A0H5R9L2</accession>
<sequence>MVRVKVAIDTDFVQDVLTLSLDEQVKVPEFLEIIHHRFHLWHASVIHEFELRSPNDELIDSKFENVKDLVASLSPQSSCKVTETQSSRAKREAQRLLEEEERRKIEEEARVKEEARQAKIAELAAIGRCWTLEFNSAYIDVPLEQHGLVAKNKGSLDQWCTVHTLAPVPARGQYYMALKIICLPETTNTWRVCLGVVPIGFKINAERRWVGSQKSWAYIAGTGGKCHDSGKSTDYGAEWGENDVIGIFLDFDASTIEFFKNGESQGVAYQNLVGPVHPAISLTAKGSEVQIVDDMPPRMQPIMARFNATEALRSQRWAHIVMPDVQATLAARLASCCKNTWDAAFSAMKDRAIYYPDDDLTCAINEGSGDKWRTCRSLIAYSSGTKFIEITIKTDAKSTNSWRFCIGVIPTTFSGTNPRSWVGAQESWAYIAGTGGKANNSGQSTPYGDVYGHGDTVGILLDFDAKTIEMFKNGVSQGIAFRNLEGSVHPAVSMTATGSSVIIREGEPGLVFQYKKEAQERELALQKVIQDFGNVWDPCKLSSDLVLENQGLRVKSLGSKDKWRACGGLLPYSTGRRYFEVFIEECSSSTNNWRICIGVAPKTFEFNHQKLWIGAQESWGYIAGTGGKGYDSGRTTNYGSKYGKNDRIGVLMDFDNMTLEFFKNGVSQGIAFTQLKGPVYPAVSLTGKHSAVVLDASAELLQENVERLFLYR</sequence>
<organism evidence="3">
    <name type="scientific">Spongospora subterranea</name>
    <dbReference type="NCBI Taxonomy" id="70186"/>
    <lineage>
        <taxon>Eukaryota</taxon>
        <taxon>Sar</taxon>
        <taxon>Rhizaria</taxon>
        <taxon>Endomyxa</taxon>
        <taxon>Phytomyxea</taxon>
        <taxon>Plasmodiophorida</taxon>
        <taxon>Plasmodiophoridae</taxon>
        <taxon>Spongospora</taxon>
    </lineage>
</organism>
<dbReference type="InterPro" id="IPR013320">
    <property type="entry name" value="ConA-like_dom_sf"/>
</dbReference>
<dbReference type="PANTHER" id="PTHR12245:SF5">
    <property type="entry name" value="SPRY DOMAIN-CONTAINING SOCS BOX PROTEIN 3"/>
    <property type="match status" value="1"/>
</dbReference>
<dbReference type="Pfam" id="PF00622">
    <property type="entry name" value="SPRY"/>
    <property type="match status" value="3"/>
</dbReference>
<proteinExistence type="predicted"/>
<dbReference type="SMART" id="SM00449">
    <property type="entry name" value="SPRY"/>
    <property type="match status" value="3"/>
</dbReference>
<dbReference type="InterPro" id="IPR001870">
    <property type="entry name" value="B30.2/SPRY"/>
</dbReference>
<dbReference type="Gene3D" id="2.60.120.920">
    <property type="match status" value="3"/>
</dbReference>
<evidence type="ECO:0000259" key="2">
    <source>
        <dbReference type="PROSITE" id="PS50188"/>
    </source>
</evidence>
<dbReference type="PANTHER" id="PTHR12245">
    <property type="entry name" value="SPRY DOMAIN CONTAINING SOCS BOX PROTEIN"/>
    <property type="match status" value="1"/>
</dbReference>
<evidence type="ECO:0000256" key="1">
    <source>
        <dbReference type="SAM" id="Coils"/>
    </source>
</evidence>
<feature type="domain" description="B30.2/SPRY" evidence="2">
    <location>
        <begin position="318"/>
        <end position="510"/>
    </location>
</feature>
<dbReference type="AlphaFoldDB" id="A0A0H5R9L2"/>
<feature type="domain" description="B30.2/SPRY" evidence="2">
    <location>
        <begin position="101"/>
        <end position="298"/>
    </location>
</feature>
<reference evidence="3" key="1">
    <citation type="submission" date="2015-04" db="EMBL/GenBank/DDBJ databases">
        <title>The genome sequence of the plant pathogenic Rhizarian Plasmodiophora brassicae reveals insights in its biotrophic life cycle and the origin of chitin synthesis.</title>
        <authorList>
            <person name="Schwelm A."/>
            <person name="Fogelqvist J."/>
            <person name="Knaust A."/>
            <person name="Julke S."/>
            <person name="Lilja T."/>
            <person name="Dhandapani V."/>
            <person name="Bonilla-Rosso G."/>
            <person name="Karlsson M."/>
            <person name="Shevchenko A."/>
            <person name="Choi S.R."/>
            <person name="Kim H.G."/>
            <person name="Park J.Y."/>
            <person name="Lim Y.P."/>
            <person name="Ludwig-Muller J."/>
            <person name="Dixelius C."/>
        </authorList>
    </citation>
    <scope>NUCLEOTIDE SEQUENCE</scope>
    <source>
        <tissue evidence="3">Potato root galls</tissue>
    </source>
</reference>
<dbReference type="CDD" id="cd11709">
    <property type="entry name" value="SPRY"/>
    <property type="match status" value="3"/>
</dbReference>
<dbReference type="InterPro" id="IPR003877">
    <property type="entry name" value="SPRY_dom"/>
</dbReference>
<feature type="coiled-coil region" evidence="1">
    <location>
        <begin position="79"/>
        <end position="118"/>
    </location>
</feature>
<dbReference type="EMBL" id="HACM01004682">
    <property type="protein sequence ID" value="CRZ05124.1"/>
    <property type="molecule type" value="Transcribed_RNA"/>
</dbReference>
<dbReference type="PROSITE" id="PS50188">
    <property type="entry name" value="B302_SPRY"/>
    <property type="match status" value="3"/>
</dbReference>
<dbReference type="InterPro" id="IPR043136">
    <property type="entry name" value="B30.2/SPRY_sf"/>
</dbReference>